<comment type="caution">
    <text evidence="2">The sequence shown here is derived from an EMBL/GenBank/DDBJ whole genome shotgun (WGS) entry which is preliminary data.</text>
</comment>
<evidence type="ECO:0000313" key="3">
    <source>
        <dbReference type="Proteomes" id="UP000021053"/>
    </source>
</evidence>
<sequence length="205" mass="22622">MDVLEKARARRTAARAAAERAALDWQDAVVESIDQLVDQLRLAGSDRLVCFEAAVRPALDGEAWEEREDLVKAAFASDAGVQRYTPSDDERWAIAVDLWDDLRSALSRIHGTDVPASLVVDLDSRVAVGYEPLHCPDVGIEPELILHLVRADSDEPFASLLLELPDPDSAIDRVSELLDRYGLEPPTRPEHEPGECDLGMGEEDE</sequence>
<accession>A0A010ZK84</accession>
<evidence type="ECO:0000256" key="1">
    <source>
        <dbReference type="SAM" id="MobiDB-lite"/>
    </source>
</evidence>
<feature type="region of interest" description="Disordered" evidence="1">
    <location>
        <begin position="180"/>
        <end position="205"/>
    </location>
</feature>
<protein>
    <submittedName>
        <fullName evidence="2">Uncharacterized protein</fullName>
    </submittedName>
</protein>
<dbReference type="OrthoDB" id="5179736at2"/>
<reference evidence="2 3" key="1">
    <citation type="submission" date="2013-07" db="EMBL/GenBank/DDBJ databases">
        <authorList>
            <consortium name="DOE Joint Genome Institute"/>
            <person name="Eisen J."/>
            <person name="Huntemann M."/>
            <person name="Han J."/>
            <person name="Chen A."/>
            <person name="Kyrpides N."/>
            <person name="Mavromatis K."/>
            <person name="Markowitz V."/>
            <person name="Palaniappan K."/>
            <person name="Ivanova N."/>
            <person name="Schaumberg A."/>
            <person name="Pati A."/>
            <person name="Liolios K."/>
            <person name="Nordberg H.P."/>
            <person name="Cantor M.N."/>
            <person name="Hua S.X."/>
            <person name="Woyke T."/>
        </authorList>
    </citation>
    <scope>NUCLEOTIDE SEQUENCE [LARGE SCALE GENOMIC DNA]</scope>
    <source>
        <strain evidence="2 3">DSM 44712</strain>
    </source>
</reference>
<name>A0A010ZK84_9ACTN</name>
<dbReference type="EMBL" id="JFBT01000001">
    <property type="protein sequence ID" value="EXG79069.1"/>
    <property type="molecule type" value="Genomic_DNA"/>
</dbReference>
<dbReference type="Proteomes" id="UP000021053">
    <property type="component" value="Unassembled WGS sequence"/>
</dbReference>
<proteinExistence type="predicted"/>
<organism evidence="2 3">
    <name type="scientific">Cryptosporangium arvum DSM 44712</name>
    <dbReference type="NCBI Taxonomy" id="927661"/>
    <lineage>
        <taxon>Bacteria</taxon>
        <taxon>Bacillati</taxon>
        <taxon>Actinomycetota</taxon>
        <taxon>Actinomycetes</taxon>
        <taxon>Cryptosporangiales</taxon>
        <taxon>Cryptosporangiaceae</taxon>
        <taxon>Cryptosporangium</taxon>
    </lineage>
</organism>
<dbReference type="AlphaFoldDB" id="A0A010ZK84"/>
<dbReference type="RefSeq" id="WP_157017172.1">
    <property type="nucleotide sequence ID" value="NZ_KK073874.1"/>
</dbReference>
<dbReference type="HOGENOM" id="CLU_1335690_0_0_11"/>
<evidence type="ECO:0000313" key="2">
    <source>
        <dbReference type="EMBL" id="EXG79069.1"/>
    </source>
</evidence>
<feature type="compositionally biased region" description="Basic and acidic residues" evidence="1">
    <location>
        <begin position="180"/>
        <end position="194"/>
    </location>
</feature>
<gene>
    <name evidence="2" type="ORF">CryarDRAFT_0087</name>
</gene>
<keyword evidence="3" id="KW-1185">Reference proteome</keyword>